<evidence type="ECO:0000313" key="1">
    <source>
        <dbReference type="EMBL" id="JAE00470.1"/>
    </source>
</evidence>
<dbReference type="EMBL" id="GBRH01197426">
    <property type="protein sequence ID" value="JAE00470.1"/>
    <property type="molecule type" value="Transcribed_RNA"/>
</dbReference>
<accession>A0A0A9EIA5</accession>
<proteinExistence type="predicted"/>
<sequence length="18" mass="1883">MEGVAGGGGGRICERMRF</sequence>
<reference evidence="1" key="2">
    <citation type="journal article" date="2015" name="Data Brief">
        <title>Shoot transcriptome of the giant reed, Arundo donax.</title>
        <authorList>
            <person name="Barrero R.A."/>
            <person name="Guerrero F.D."/>
            <person name="Moolhuijzen P."/>
            <person name="Goolsby J.A."/>
            <person name="Tidwell J."/>
            <person name="Bellgard S.E."/>
            <person name="Bellgard M.I."/>
        </authorList>
    </citation>
    <scope>NUCLEOTIDE SEQUENCE</scope>
    <source>
        <tissue evidence="1">Shoot tissue taken approximately 20 cm above the soil surface</tissue>
    </source>
</reference>
<organism evidence="1">
    <name type="scientific">Arundo donax</name>
    <name type="common">Giant reed</name>
    <name type="synonym">Donax arundinaceus</name>
    <dbReference type="NCBI Taxonomy" id="35708"/>
    <lineage>
        <taxon>Eukaryota</taxon>
        <taxon>Viridiplantae</taxon>
        <taxon>Streptophyta</taxon>
        <taxon>Embryophyta</taxon>
        <taxon>Tracheophyta</taxon>
        <taxon>Spermatophyta</taxon>
        <taxon>Magnoliopsida</taxon>
        <taxon>Liliopsida</taxon>
        <taxon>Poales</taxon>
        <taxon>Poaceae</taxon>
        <taxon>PACMAD clade</taxon>
        <taxon>Arundinoideae</taxon>
        <taxon>Arundineae</taxon>
        <taxon>Arundo</taxon>
    </lineage>
</organism>
<dbReference type="AlphaFoldDB" id="A0A0A9EIA5"/>
<reference evidence="1" key="1">
    <citation type="submission" date="2014-09" db="EMBL/GenBank/DDBJ databases">
        <authorList>
            <person name="Magalhaes I.L.F."/>
            <person name="Oliveira U."/>
            <person name="Santos F.R."/>
            <person name="Vidigal T.H.D.A."/>
            <person name="Brescovit A.D."/>
            <person name="Santos A.J."/>
        </authorList>
    </citation>
    <scope>NUCLEOTIDE SEQUENCE</scope>
    <source>
        <tissue evidence="1">Shoot tissue taken approximately 20 cm above the soil surface</tissue>
    </source>
</reference>
<name>A0A0A9EIA5_ARUDO</name>
<protein>
    <submittedName>
        <fullName evidence="1">Uncharacterized protein</fullName>
    </submittedName>
</protein>